<feature type="chain" id="PRO_5016081859" evidence="1">
    <location>
        <begin position="18"/>
        <end position="577"/>
    </location>
</feature>
<evidence type="ECO:0000313" key="2">
    <source>
        <dbReference type="EMBL" id="PVI00981.1"/>
    </source>
</evidence>
<gene>
    <name evidence="2" type="ORF">DM02DRAFT_654882</name>
</gene>
<dbReference type="AlphaFoldDB" id="A0A2V1DS99"/>
<feature type="signal peptide" evidence="1">
    <location>
        <begin position="1"/>
        <end position="17"/>
    </location>
</feature>
<dbReference type="InterPro" id="IPR036770">
    <property type="entry name" value="Ankyrin_rpt-contain_sf"/>
</dbReference>
<sequence>MADLLSLAAGSFAVVGAVDVVVKVSTECYRFLSAIKSAPEEIDRLKTCIEENRTLIEAFKTHLDGLQNIAAGSSASSMEERFNLFNSAIKSFNRELKTLKTLEARYKGTSNMWSAIRHLLDERKLDRCMRNLENSRTMSSAAFMLAEGMRSAACHKDLEAVVERNFVHSAKMAKKLQEKGRIIRREIAARSAQQQNLASCIRREVRDNTLLSKTQHAEIRARIDHGNQMVIDTMISRLSGEGVTKVGQLCEYHCVGSSREMIFDLLGYMKVPVRKAVMMAIAKCLDAGWVQEEFAKLSQSAAQEHAALYRRSTATSVDPLSTPHHASREAQILYIPTEDVCLISLAIRFAHKLTENSAKPRFYTQLNAFHLVKSPILHWDFIAKSTLEKVDLAFRSGTISPYDKIRAGWMVCFRAAGKYFRSDILRYLHCQGVCISSVDAEDDVLSGAWGSLQSVELDAQSEKSLGEILQIIAETCMNGLSAPNTVLLHAFCWVPTRDVSGRRKRMIRTMLAFLKDRGYDFNLPNLHGRSPLLDHMLARGGASLVIAGMLLELGADPNAVDRRGDNAIQLAMFSNVA</sequence>
<evidence type="ECO:0000313" key="3">
    <source>
        <dbReference type="Proteomes" id="UP000244855"/>
    </source>
</evidence>
<name>A0A2V1DS99_9PLEO</name>
<keyword evidence="1" id="KW-0732">Signal</keyword>
<proteinExistence type="predicted"/>
<keyword evidence="3" id="KW-1185">Reference proteome</keyword>
<dbReference type="STRING" id="97972.A0A2V1DS99"/>
<protein>
    <submittedName>
        <fullName evidence="2">Uncharacterized protein</fullName>
    </submittedName>
</protein>
<accession>A0A2V1DS99</accession>
<reference evidence="2 3" key="1">
    <citation type="journal article" date="2018" name="Sci. Rep.">
        <title>Comparative genomics provides insights into the lifestyle and reveals functional heterogeneity of dark septate endophytic fungi.</title>
        <authorList>
            <person name="Knapp D.G."/>
            <person name="Nemeth J.B."/>
            <person name="Barry K."/>
            <person name="Hainaut M."/>
            <person name="Henrissat B."/>
            <person name="Johnson J."/>
            <person name="Kuo A."/>
            <person name="Lim J.H.P."/>
            <person name="Lipzen A."/>
            <person name="Nolan M."/>
            <person name="Ohm R.A."/>
            <person name="Tamas L."/>
            <person name="Grigoriev I.V."/>
            <person name="Spatafora J.W."/>
            <person name="Nagy L.G."/>
            <person name="Kovacs G.M."/>
        </authorList>
    </citation>
    <scope>NUCLEOTIDE SEQUENCE [LARGE SCALE GENOMIC DNA]</scope>
    <source>
        <strain evidence="2 3">DSE2036</strain>
    </source>
</reference>
<dbReference type="Proteomes" id="UP000244855">
    <property type="component" value="Unassembled WGS sequence"/>
</dbReference>
<dbReference type="SUPFAM" id="SSF48403">
    <property type="entry name" value="Ankyrin repeat"/>
    <property type="match status" value="1"/>
</dbReference>
<dbReference type="Gene3D" id="1.25.40.20">
    <property type="entry name" value="Ankyrin repeat-containing domain"/>
    <property type="match status" value="1"/>
</dbReference>
<dbReference type="OrthoDB" id="3800086at2759"/>
<dbReference type="EMBL" id="KZ805364">
    <property type="protein sequence ID" value="PVI00981.1"/>
    <property type="molecule type" value="Genomic_DNA"/>
</dbReference>
<evidence type="ECO:0000256" key="1">
    <source>
        <dbReference type="SAM" id="SignalP"/>
    </source>
</evidence>
<organism evidence="2 3">
    <name type="scientific">Periconia macrospinosa</name>
    <dbReference type="NCBI Taxonomy" id="97972"/>
    <lineage>
        <taxon>Eukaryota</taxon>
        <taxon>Fungi</taxon>
        <taxon>Dikarya</taxon>
        <taxon>Ascomycota</taxon>
        <taxon>Pezizomycotina</taxon>
        <taxon>Dothideomycetes</taxon>
        <taxon>Pleosporomycetidae</taxon>
        <taxon>Pleosporales</taxon>
        <taxon>Massarineae</taxon>
        <taxon>Periconiaceae</taxon>
        <taxon>Periconia</taxon>
    </lineage>
</organism>